<evidence type="ECO:0000313" key="2">
    <source>
        <dbReference type="Proteomes" id="UP000605392"/>
    </source>
</evidence>
<protein>
    <submittedName>
        <fullName evidence="1">Uncharacterized protein</fullName>
    </submittedName>
</protein>
<comment type="caution">
    <text evidence="1">The sequence shown here is derived from an EMBL/GenBank/DDBJ whole genome shotgun (WGS) entry which is preliminary data.</text>
</comment>
<evidence type="ECO:0000313" key="1">
    <source>
        <dbReference type="EMBL" id="GGF59488.1"/>
    </source>
</evidence>
<keyword evidence="2" id="KW-1185">Reference proteome</keyword>
<dbReference type="Proteomes" id="UP000605392">
    <property type="component" value="Unassembled WGS sequence"/>
</dbReference>
<proteinExistence type="predicted"/>
<sequence length="201" mass="22365">MLASLSAAAQTTAPITTLPVAEHAKEVALFQQELNAEYRNPAESPLPAKELKNFKGLPFFPLNSTARVQARFVRDSLAAPFEMETSTARRPMYRKYGDAYFTLDGQALKLTIYQSLDLIQKEGYQDYLFVPFTDRTNGHSSYGGGRYLDLRLGQIQNGQVVLDFNRAYNPFCAYGGQYSCPVPPAENRLPVAIKAGVMSDH</sequence>
<gene>
    <name evidence="1" type="ORF">GCM10011375_13320</name>
</gene>
<reference evidence="1 2" key="1">
    <citation type="journal article" date="2019" name="Int. J. Syst. Evol. Microbiol.">
        <title>The Global Catalogue of Microorganisms (GCM) 10K type strain sequencing project: providing services to taxonomists for standard genome sequencing and annotation.</title>
        <authorList>
            <consortium name="The Broad Institute Genomics Platform"/>
            <consortium name="The Broad Institute Genome Sequencing Center for Infectious Disease"/>
            <person name="Wu L."/>
            <person name="Ma J."/>
        </authorList>
    </citation>
    <scope>NUCLEOTIDE SEQUENCE [LARGE SCALE GENOMIC DNA]</scope>
    <source>
        <strain evidence="1 2">CGMCC 1.12720</strain>
    </source>
</reference>
<organism evidence="1 2">
    <name type="scientific">Hymenobacter qilianensis</name>
    <dbReference type="NCBI Taxonomy" id="1385715"/>
    <lineage>
        <taxon>Bacteria</taxon>
        <taxon>Pseudomonadati</taxon>
        <taxon>Bacteroidota</taxon>
        <taxon>Cytophagia</taxon>
        <taxon>Cytophagales</taxon>
        <taxon>Hymenobacteraceae</taxon>
        <taxon>Hymenobacter</taxon>
    </lineage>
</organism>
<name>A0ACB5PPJ4_9BACT</name>
<accession>A0ACB5PPJ4</accession>
<dbReference type="EMBL" id="BMFN01000001">
    <property type="protein sequence ID" value="GGF59488.1"/>
    <property type="molecule type" value="Genomic_DNA"/>
</dbReference>